<evidence type="ECO:0000256" key="2">
    <source>
        <dbReference type="ARBA" id="ARBA00022448"/>
    </source>
</evidence>
<dbReference type="Gene3D" id="3.90.70.10">
    <property type="entry name" value="Cysteine proteinases"/>
    <property type="match status" value="1"/>
</dbReference>
<feature type="transmembrane region" description="Helical" evidence="10">
    <location>
        <begin position="173"/>
        <end position="191"/>
    </location>
</feature>
<feature type="transmembrane region" description="Helical" evidence="10">
    <location>
        <begin position="290"/>
        <end position="310"/>
    </location>
</feature>
<dbReference type="InterPro" id="IPR003593">
    <property type="entry name" value="AAA+_ATPase"/>
</dbReference>
<dbReference type="SUPFAM" id="SSF90123">
    <property type="entry name" value="ABC transporter transmembrane region"/>
    <property type="match status" value="1"/>
</dbReference>
<keyword evidence="6" id="KW-0378">Hydrolase</keyword>
<dbReference type="SUPFAM" id="SSF52540">
    <property type="entry name" value="P-loop containing nucleoside triphosphate hydrolases"/>
    <property type="match status" value="1"/>
</dbReference>
<dbReference type="AlphaFoldDB" id="A0A2P8HP37"/>
<dbReference type="SMART" id="SM00382">
    <property type="entry name" value="AAA"/>
    <property type="match status" value="1"/>
</dbReference>
<feature type="transmembrane region" description="Helical" evidence="10">
    <location>
        <begin position="411"/>
        <end position="438"/>
    </location>
</feature>
<dbReference type="GO" id="GO:0008233">
    <property type="term" value="F:peptidase activity"/>
    <property type="evidence" value="ECO:0007669"/>
    <property type="project" value="InterPro"/>
</dbReference>
<comment type="caution">
    <text evidence="14">The sequence shown here is derived from an EMBL/GenBank/DDBJ whole genome shotgun (WGS) entry which is preliminary data.</text>
</comment>
<dbReference type="PROSITE" id="PS50929">
    <property type="entry name" value="ABC_TM1F"/>
    <property type="match status" value="1"/>
</dbReference>
<reference evidence="14 15" key="1">
    <citation type="submission" date="2018-03" db="EMBL/GenBank/DDBJ databases">
        <title>Genomic Encyclopedia of Archaeal and Bacterial Type Strains, Phase II (KMG-II): from individual species to whole genera.</title>
        <authorList>
            <person name="Goeker M."/>
        </authorList>
    </citation>
    <scope>NUCLEOTIDE SEQUENCE [LARGE SCALE GENOMIC DNA]</scope>
    <source>
        <strain evidence="14 15">DSM 24859</strain>
    </source>
</reference>
<dbReference type="PANTHER" id="PTHR43394">
    <property type="entry name" value="ATP-DEPENDENT PERMEASE MDL1, MITOCHONDRIAL"/>
    <property type="match status" value="1"/>
</dbReference>
<dbReference type="InterPro" id="IPR005074">
    <property type="entry name" value="Peptidase_C39"/>
</dbReference>
<dbReference type="GO" id="GO:0006508">
    <property type="term" value="P:proteolysis"/>
    <property type="evidence" value="ECO:0007669"/>
    <property type="project" value="InterPro"/>
</dbReference>
<evidence type="ECO:0000256" key="10">
    <source>
        <dbReference type="SAM" id="Phobius"/>
    </source>
</evidence>
<accession>A0A2P8HP37</accession>
<sequence>MKFPFYHQLESIDCGPSCLRMVAAYYKKHISLQELKTYCQATRVGITLQDIVAGATRAGFHSFPVKITMAELLKIPLPAILFWRQEHYVVLYKIHQQRNGKKIFHIADPGYGKIQLGEEIFLKDWQGDEEKGVALILQPGNEFANKKEEVSRLKSSYGEAVTAFGRILNKYRWNFSIACILFALAMVTNWAAPLLFQRMIDQGVMLKNMHIVWLIILSQLILFIGNCIFDSLSSVVLVKLNFNISIGYLSQFLQKLIRLPVSFFDTRLNTDLIQRIDDQERIQSFLTYRLIQFIFAIFNLLAFSAILIYFNRTIFGVFLLCTLTAVIWIVLFLGKRKILDYSRFSLLSENKNNVYELIMGMPEIKINNAQTAKIHQWKHIQLKINKIILQALYLNYYQLIGVNFINKLRDIIITGICAWMVINNQMTIGIMMSISFVIGQLSGPVMQIIECIRSIQDAKLSHERIDEIQKKEDENNASKIIPAVTHYGIKLNNISFKYDGSFNPYIISNLSLFVPKGKITAIVGSSGSGKTTLMKLMLAFYNPQQGDILVDKVKLSDINTDEWRKKCGVVMQDGWIYSGTIANNIAIADENPDMKKLELAAEIACIKDFIHHLPLKYNTKIGKSGIELSGGQKQRILIARAVYKDPELMFFDEATSSLDAKNEKEIMDNLNAFFRNRTVVIIAHRLSTVKHADQIIVLEKGKIIETGDHESLAIQKGFYYELVKNQLELGH</sequence>
<name>A0A2P8HP37_CHINA</name>
<keyword evidence="9 10" id="KW-0472">Membrane</keyword>
<dbReference type="CDD" id="cd18571">
    <property type="entry name" value="ABC_6TM_peptidase_like"/>
    <property type="match status" value="1"/>
</dbReference>
<feature type="domain" description="ABC transporter" evidence="11">
    <location>
        <begin position="489"/>
        <end position="725"/>
    </location>
</feature>
<feature type="domain" description="Peptidase C39" evidence="13">
    <location>
        <begin position="8"/>
        <end position="132"/>
    </location>
</feature>
<dbReference type="PANTHER" id="PTHR43394:SF1">
    <property type="entry name" value="ATP-BINDING CASSETTE SUB-FAMILY B MEMBER 10, MITOCHONDRIAL"/>
    <property type="match status" value="1"/>
</dbReference>
<keyword evidence="8 10" id="KW-1133">Transmembrane helix</keyword>
<evidence type="ECO:0000259" key="12">
    <source>
        <dbReference type="PROSITE" id="PS50929"/>
    </source>
</evidence>
<dbReference type="Pfam" id="PF03412">
    <property type="entry name" value="Peptidase_C39"/>
    <property type="match status" value="1"/>
</dbReference>
<evidence type="ECO:0000313" key="14">
    <source>
        <dbReference type="EMBL" id="PSL47981.1"/>
    </source>
</evidence>
<gene>
    <name evidence="14" type="ORF">CLV51_102841</name>
</gene>
<dbReference type="InterPro" id="IPR011527">
    <property type="entry name" value="ABC1_TM_dom"/>
</dbReference>
<evidence type="ECO:0000256" key="7">
    <source>
        <dbReference type="ARBA" id="ARBA00022840"/>
    </source>
</evidence>
<keyword evidence="2" id="KW-0813">Transport</keyword>
<dbReference type="Pfam" id="PF00005">
    <property type="entry name" value="ABC_tran"/>
    <property type="match status" value="1"/>
</dbReference>
<keyword evidence="7 14" id="KW-0067">ATP-binding</keyword>
<keyword evidence="5" id="KW-0547">Nucleotide-binding</keyword>
<evidence type="ECO:0000313" key="15">
    <source>
        <dbReference type="Proteomes" id="UP000240971"/>
    </source>
</evidence>
<evidence type="ECO:0000256" key="5">
    <source>
        <dbReference type="ARBA" id="ARBA00022741"/>
    </source>
</evidence>
<organism evidence="14 15">
    <name type="scientific">Chitinophaga niastensis</name>
    <dbReference type="NCBI Taxonomy" id="536980"/>
    <lineage>
        <taxon>Bacteria</taxon>
        <taxon>Pseudomonadati</taxon>
        <taxon>Bacteroidota</taxon>
        <taxon>Chitinophagia</taxon>
        <taxon>Chitinophagales</taxon>
        <taxon>Chitinophagaceae</taxon>
        <taxon>Chitinophaga</taxon>
    </lineage>
</organism>
<feature type="transmembrane region" description="Helical" evidence="10">
    <location>
        <begin position="211"/>
        <end position="229"/>
    </location>
</feature>
<dbReference type="PROSITE" id="PS50893">
    <property type="entry name" value="ABC_TRANSPORTER_2"/>
    <property type="match status" value="1"/>
</dbReference>
<dbReference type="Proteomes" id="UP000240971">
    <property type="component" value="Unassembled WGS sequence"/>
</dbReference>
<dbReference type="RefSeq" id="WP_106528399.1">
    <property type="nucleotide sequence ID" value="NZ_PYAW01000002.1"/>
</dbReference>
<feature type="domain" description="ABC transmembrane type-1" evidence="12">
    <location>
        <begin position="177"/>
        <end position="457"/>
    </location>
</feature>
<dbReference type="Pfam" id="PF00664">
    <property type="entry name" value="ABC_membrane"/>
    <property type="match status" value="1"/>
</dbReference>
<dbReference type="InterPro" id="IPR017871">
    <property type="entry name" value="ABC_transporter-like_CS"/>
</dbReference>
<keyword evidence="4 10" id="KW-0812">Transmembrane</keyword>
<dbReference type="GO" id="GO:0016887">
    <property type="term" value="F:ATP hydrolysis activity"/>
    <property type="evidence" value="ECO:0007669"/>
    <property type="project" value="InterPro"/>
</dbReference>
<dbReference type="FunFam" id="3.40.50.300:FF:000299">
    <property type="entry name" value="ABC transporter ATP-binding protein/permease"/>
    <property type="match status" value="1"/>
</dbReference>
<keyword evidence="15" id="KW-1185">Reference proteome</keyword>
<dbReference type="OrthoDB" id="9760358at2"/>
<comment type="subcellular location">
    <subcellularLocation>
        <location evidence="1">Cell membrane</location>
        <topology evidence="1">Multi-pass membrane protein</topology>
    </subcellularLocation>
</comment>
<dbReference type="PROSITE" id="PS00211">
    <property type="entry name" value="ABC_TRANSPORTER_1"/>
    <property type="match status" value="1"/>
</dbReference>
<proteinExistence type="predicted"/>
<dbReference type="GO" id="GO:0005524">
    <property type="term" value="F:ATP binding"/>
    <property type="evidence" value="ECO:0007669"/>
    <property type="project" value="UniProtKB-KW"/>
</dbReference>
<dbReference type="GO" id="GO:0005886">
    <property type="term" value="C:plasma membrane"/>
    <property type="evidence" value="ECO:0007669"/>
    <property type="project" value="UniProtKB-SubCell"/>
</dbReference>
<evidence type="ECO:0000259" key="13">
    <source>
        <dbReference type="PROSITE" id="PS50990"/>
    </source>
</evidence>
<dbReference type="Gene3D" id="3.40.50.300">
    <property type="entry name" value="P-loop containing nucleotide triphosphate hydrolases"/>
    <property type="match status" value="1"/>
</dbReference>
<dbReference type="PROSITE" id="PS50990">
    <property type="entry name" value="PEPTIDASE_C39"/>
    <property type="match status" value="1"/>
</dbReference>
<evidence type="ECO:0000256" key="1">
    <source>
        <dbReference type="ARBA" id="ARBA00004651"/>
    </source>
</evidence>
<dbReference type="InterPro" id="IPR027417">
    <property type="entry name" value="P-loop_NTPase"/>
</dbReference>
<feature type="transmembrane region" description="Helical" evidence="10">
    <location>
        <begin position="316"/>
        <end position="334"/>
    </location>
</feature>
<dbReference type="InterPro" id="IPR036640">
    <property type="entry name" value="ABC1_TM_sf"/>
</dbReference>
<evidence type="ECO:0000256" key="3">
    <source>
        <dbReference type="ARBA" id="ARBA00022475"/>
    </source>
</evidence>
<dbReference type="Gene3D" id="1.20.1560.10">
    <property type="entry name" value="ABC transporter type 1, transmembrane domain"/>
    <property type="match status" value="1"/>
</dbReference>
<evidence type="ECO:0000256" key="4">
    <source>
        <dbReference type="ARBA" id="ARBA00022692"/>
    </source>
</evidence>
<evidence type="ECO:0000256" key="8">
    <source>
        <dbReference type="ARBA" id="ARBA00022989"/>
    </source>
</evidence>
<evidence type="ECO:0000256" key="9">
    <source>
        <dbReference type="ARBA" id="ARBA00023136"/>
    </source>
</evidence>
<evidence type="ECO:0000256" key="6">
    <source>
        <dbReference type="ARBA" id="ARBA00022801"/>
    </source>
</evidence>
<dbReference type="GO" id="GO:0015421">
    <property type="term" value="F:ABC-type oligopeptide transporter activity"/>
    <property type="evidence" value="ECO:0007669"/>
    <property type="project" value="TreeGrafter"/>
</dbReference>
<keyword evidence="3" id="KW-1003">Cell membrane</keyword>
<protein>
    <submittedName>
        <fullName evidence="14">ATP-binding cassette subfamily B protein</fullName>
    </submittedName>
</protein>
<dbReference type="EMBL" id="PYAW01000002">
    <property type="protein sequence ID" value="PSL47981.1"/>
    <property type="molecule type" value="Genomic_DNA"/>
</dbReference>
<evidence type="ECO:0000259" key="11">
    <source>
        <dbReference type="PROSITE" id="PS50893"/>
    </source>
</evidence>
<dbReference type="InterPro" id="IPR039421">
    <property type="entry name" value="Type_1_exporter"/>
</dbReference>
<dbReference type="InterPro" id="IPR003439">
    <property type="entry name" value="ABC_transporter-like_ATP-bd"/>
</dbReference>